<feature type="non-terminal residue" evidence="1">
    <location>
        <position position="130"/>
    </location>
</feature>
<dbReference type="AlphaFoldDB" id="A0A9P6LRB1"/>
<name>A0A9P6LRB1_9FUNG</name>
<proteinExistence type="predicted"/>
<evidence type="ECO:0000313" key="1">
    <source>
        <dbReference type="EMBL" id="KAF9920351.1"/>
    </source>
</evidence>
<accession>A0A9P6LRB1</accession>
<organism evidence="1 2">
    <name type="scientific">Modicella reniformis</name>
    <dbReference type="NCBI Taxonomy" id="1440133"/>
    <lineage>
        <taxon>Eukaryota</taxon>
        <taxon>Fungi</taxon>
        <taxon>Fungi incertae sedis</taxon>
        <taxon>Mucoromycota</taxon>
        <taxon>Mortierellomycotina</taxon>
        <taxon>Mortierellomycetes</taxon>
        <taxon>Mortierellales</taxon>
        <taxon>Mortierellaceae</taxon>
        <taxon>Modicella</taxon>
    </lineage>
</organism>
<dbReference type="Proteomes" id="UP000749646">
    <property type="component" value="Unassembled WGS sequence"/>
</dbReference>
<feature type="non-terminal residue" evidence="1">
    <location>
        <position position="1"/>
    </location>
</feature>
<sequence length="130" mass="14327">TPPSVTSSDDFTLSSSLPRSRYDHGLKSSLSPVDLADASTFYIDPSSLSTYKYLADSINIAQLYLGYVEELAWSSVNRTRNAPRTVYVASKSDVVQVCAAFDQQLSGGEDPDVDVYTKELKAIKLLYEML</sequence>
<evidence type="ECO:0000313" key="2">
    <source>
        <dbReference type="Proteomes" id="UP000749646"/>
    </source>
</evidence>
<keyword evidence="2" id="KW-1185">Reference proteome</keyword>
<comment type="caution">
    <text evidence="1">The sequence shown here is derived from an EMBL/GenBank/DDBJ whole genome shotgun (WGS) entry which is preliminary data.</text>
</comment>
<protein>
    <submittedName>
        <fullName evidence="1">Uncharacterized protein</fullName>
    </submittedName>
</protein>
<reference evidence="1" key="1">
    <citation type="journal article" date="2020" name="Fungal Divers.">
        <title>Resolving the Mortierellaceae phylogeny through synthesis of multi-gene phylogenetics and phylogenomics.</title>
        <authorList>
            <person name="Vandepol N."/>
            <person name="Liber J."/>
            <person name="Desiro A."/>
            <person name="Na H."/>
            <person name="Kennedy M."/>
            <person name="Barry K."/>
            <person name="Grigoriev I.V."/>
            <person name="Miller A.N."/>
            <person name="O'Donnell K."/>
            <person name="Stajich J.E."/>
            <person name="Bonito G."/>
        </authorList>
    </citation>
    <scope>NUCLEOTIDE SEQUENCE</scope>
    <source>
        <strain evidence="1">MES-2147</strain>
    </source>
</reference>
<dbReference type="EMBL" id="JAAAHW010011278">
    <property type="protein sequence ID" value="KAF9920351.1"/>
    <property type="molecule type" value="Genomic_DNA"/>
</dbReference>
<gene>
    <name evidence="1" type="ORF">BGZ65_011335</name>
</gene>